<dbReference type="EMBL" id="ML119059">
    <property type="protein sequence ID" value="ROT36248.1"/>
    <property type="molecule type" value="Genomic_DNA"/>
</dbReference>
<dbReference type="GeneID" id="39580904"/>
<reference evidence="1 2" key="1">
    <citation type="journal article" date="2018" name="Mol. Ecol.">
        <title>The obligate alkalophilic soda-lake fungus Sodiomyces alkalinus has shifted to a protein diet.</title>
        <authorList>
            <person name="Grum-Grzhimaylo A.A."/>
            <person name="Falkoski D.L."/>
            <person name="van den Heuvel J."/>
            <person name="Valero-Jimenez C.A."/>
            <person name="Min B."/>
            <person name="Choi I.G."/>
            <person name="Lipzen A."/>
            <person name="Daum C.G."/>
            <person name="Aanen D.K."/>
            <person name="Tsang A."/>
            <person name="Henrissat B."/>
            <person name="Bilanenko E.N."/>
            <person name="de Vries R.P."/>
            <person name="van Kan J.A.L."/>
            <person name="Grigoriev I.V."/>
            <person name="Debets A.J.M."/>
        </authorList>
    </citation>
    <scope>NUCLEOTIDE SEQUENCE [LARGE SCALE GENOMIC DNA]</scope>
    <source>
        <strain evidence="1 2">F11</strain>
    </source>
</reference>
<keyword evidence="2" id="KW-1185">Reference proteome</keyword>
<sequence>MGVKVPGCRYIDADTTAYHDQLLHSVSQPRPPVCVVYERSRSLEKELVIRCQMIPIWSNSRSSHWRGRDAVRLREDQPMKGTRRLWDEGNRDFGVAITPLFALLGFHTFSKMGRCGKSLRSRSATRSFSILFIYFVRMTAANERDSHGPSFHQMG</sequence>
<accession>A0A3N2PP02</accession>
<gene>
    <name evidence="1" type="ORF">SODALDRAFT_335326</name>
</gene>
<dbReference type="AlphaFoldDB" id="A0A3N2PP02"/>
<evidence type="ECO:0000313" key="2">
    <source>
        <dbReference type="Proteomes" id="UP000272025"/>
    </source>
</evidence>
<proteinExistence type="predicted"/>
<name>A0A3N2PP02_SODAK</name>
<organism evidence="1 2">
    <name type="scientific">Sodiomyces alkalinus (strain CBS 110278 / VKM F-3762 / F11)</name>
    <name type="common">Alkaliphilic filamentous fungus</name>
    <dbReference type="NCBI Taxonomy" id="1314773"/>
    <lineage>
        <taxon>Eukaryota</taxon>
        <taxon>Fungi</taxon>
        <taxon>Dikarya</taxon>
        <taxon>Ascomycota</taxon>
        <taxon>Pezizomycotina</taxon>
        <taxon>Sordariomycetes</taxon>
        <taxon>Hypocreomycetidae</taxon>
        <taxon>Glomerellales</taxon>
        <taxon>Plectosphaerellaceae</taxon>
        <taxon>Sodiomyces</taxon>
    </lineage>
</organism>
<dbReference type="RefSeq" id="XP_028464054.1">
    <property type="nucleotide sequence ID" value="XM_028612426.1"/>
</dbReference>
<evidence type="ECO:0000313" key="1">
    <source>
        <dbReference type="EMBL" id="ROT36248.1"/>
    </source>
</evidence>
<dbReference type="Proteomes" id="UP000272025">
    <property type="component" value="Unassembled WGS sequence"/>
</dbReference>
<protein>
    <submittedName>
        <fullName evidence="1">Uncharacterized protein</fullName>
    </submittedName>
</protein>